<reference evidence="2" key="1">
    <citation type="submission" date="2014-11" db="EMBL/GenBank/DDBJ databases">
        <authorList>
            <person name="Amaro Gonzalez C."/>
        </authorList>
    </citation>
    <scope>NUCLEOTIDE SEQUENCE</scope>
</reference>
<reference evidence="2" key="2">
    <citation type="journal article" date="2015" name="Fish Shellfish Immunol.">
        <title>Early steps in the European eel (Anguilla anguilla)-Vibrio vulnificus interaction in the gills: Role of the RtxA13 toxin.</title>
        <authorList>
            <person name="Callol A."/>
            <person name="Pajuelo D."/>
            <person name="Ebbesson L."/>
            <person name="Teles M."/>
            <person name="MacKenzie S."/>
            <person name="Amaro C."/>
        </authorList>
    </citation>
    <scope>NUCLEOTIDE SEQUENCE</scope>
</reference>
<accession>A0A0E9PWY2</accession>
<evidence type="ECO:0000256" key="1">
    <source>
        <dbReference type="SAM" id="MobiDB-lite"/>
    </source>
</evidence>
<sequence length="45" mass="5083">MTGARAFRQPSTPSSTHSKLEKEKDPIWNPFAARLKLKLNKSSLN</sequence>
<evidence type="ECO:0000313" key="2">
    <source>
        <dbReference type="EMBL" id="JAH08772.1"/>
    </source>
</evidence>
<dbReference type="EMBL" id="GBXM01099805">
    <property type="protein sequence ID" value="JAH08772.1"/>
    <property type="molecule type" value="Transcribed_RNA"/>
</dbReference>
<organism evidence="2">
    <name type="scientific">Anguilla anguilla</name>
    <name type="common">European freshwater eel</name>
    <name type="synonym">Muraena anguilla</name>
    <dbReference type="NCBI Taxonomy" id="7936"/>
    <lineage>
        <taxon>Eukaryota</taxon>
        <taxon>Metazoa</taxon>
        <taxon>Chordata</taxon>
        <taxon>Craniata</taxon>
        <taxon>Vertebrata</taxon>
        <taxon>Euteleostomi</taxon>
        <taxon>Actinopterygii</taxon>
        <taxon>Neopterygii</taxon>
        <taxon>Teleostei</taxon>
        <taxon>Anguilliformes</taxon>
        <taxon>Anguillidae</taxon>
        <taxon>Anguilla</taxon>
    </lineage>
</organism>
<protein>
    <submittedName>
        <fullName evidence="2">Uncharacterized protein</fullName>
    </submittedName>
</protein>
<dbReference type="AlphaFoldDB" id="A0A0E9PWY2"/>
<name>A0A0E9PWY2_ANGAN</name>
<feature type="region of interest" description="Disordered" evidence="1">
    <location>
        <begin position="1"/>
        <end position="25"/>
    </location>
</feature>
<proteinExistence type="predicted"/>